<sequence>MILRLLDKLGRKKLVLDRGTSHPDYKNAKPWMNRYYLLFRHRPRWFPFNIILHEMLDDDHGEGVHSHLCPYITIILCGGYWETLKDGKHWRSTGYIGFRSANNLHRVDLKPDSKPLTLFIPGPFGWRKGQRSEYGKDFKSKN</sequence>
<organism evidence="1">
    <name type="scientific">marine metagenome</name>
    <dbReference type="NCBI Taxonomy" id="408172"/>
    <lineage>
        <taxon>unclassified sequences</taxon>
        <taxon>metagenomes</taxon>
        <taxon>ecological metagenomes</taxon>
    </lineage>
</organism>
<protein>
    <recommendedName>
        <fullName evidence="2">ChrR-like cupin domain-containing protein</fullName>
    </recommendedName>
</protein>
<accession>A0A382G169</accession>
<reference evidence="1" key="1">
    <citation type="submission" date="2018-05" db="EMBL/GenBank/DDBJ databases">
        <authorList>
            <person name="Lanie J.A."/>
            <person name="Ng W.-L."/>
            <person name="Kazmierczak K.M."/>
            <person name="Andrzejewski T.M."/>
            <person name="Davidsen T.M."/>
            <person name="Wayne K.J."/>
            <person name="Tettelin H."/>
            <person name="Glass J.I."/>
            <person name="Rusch D."/>
            <person name="Podicherti R."/>
            <person name="Tsui H.-C.T."/>
            <person name="Winkler M.E."/>
        </authorList>
    </citation>
    <scope>NUCLEOTIDE SEQUENCE</scope>
</reference>
<evidence type="ECO:0008006" key="2">
    <source>
        <dbReference type="Google" id="ProtNLM"/>
    </source>
</evidence>
<dbReference type="EMBL" id="UINC01053018">
    <property type="protein sequence ID" value="SVB69038.1"/>
    <property type="molecule type" value="Genomic_DNA"/>
</dbReference>
<proteinExistence type="predicted"/>
<gene>
    <name evidence="1" type="ORF">METZ01_LOCUS221892</name>
</gene>
<evidence type="ECO:0000313" key="1">
    <source>
        <dbReference type="EMBL" id="SVB69038.1"/>
    </source>
</evidence>
<dbReference type="AlphaFoldDB" id="A0A382G169"/>
<name>A0A382G169_9ZZZZ</name>